<dbReference type="OrthoDB" id="9776025at2"/>
<feature type="domain" description="Flagellar hook-associated protein 2 C-terminal" evidence="7">
    <location>
        <begin position="249"/>
        <end position="513"/>
    </location>
</feature>
<dbReference type="InterPro" id="IPR003481">
    <property type="entry name" value="FliD_N"/>
</dbReference>
<comment type="subunit">
    <text evidence="2 5">Homopentamer.</text>
</comment>
<dbReference type="GO" id="GO:0009424">
    <property type="term" value="C:bacterial-type flagellum hook"/>
    <property type="evidence" value="ECO:0007669"/>
    <property type="project" value="UniProtKB-UniRule"/>
</dbReference>
<evidence type="ECO:0000256" key="5">
    <source>
        <dbReference type="RuleBase" id="RU362066"/>
    </source>
</evidence>
<evidence type="ECO:0000313" key="9">
    <source>
        <dbReference type="Proteomes" id="UP000187134"/>
    </source>
</evidence>
<dbReference type="InterPro" id="IPR010809">
    <property type="entry name" value="FliD_C"/>
</dbReference>
<evidence type="ECO:0000256" key="2">
    <source>
        <dbReference type="ARBA" id="ARBA00011255"/>
    </source>
</evidence>
<dbReference type="Pfam" id="PF02465">
    <property type="entry name" value="FliD_N"/>
    <property type="match status" value="1"/>
</dbReference>
<dbReference type="GO" id="GO:0005576">
    <property type="term" value="C:extracellular region"/>
    <property type="evidence" value="ECO:0007669"/>
    <property type="project" value="UniProtKB-SubCell"/>
</dbReference>
<name>A0A1R1BH75_PAEAM</name>
<feature type="domain" description="Flagellar hook-associated protein 2 N-terminal" evidence="6">
    <location>
        <begin position="9"/>
        <end position="107"/>
    </location>
</feature>
<dbReference type="GO" id="GO:0007155">
    <property type="term" value="P:cell adhesion"/>
    <property type="evidence" value="ECO:0007669"/>
    <property type="project" value="InterPro"/>
</dbReference>
<evidence type="ECO:0000256" key="1">
    <source>
        <dbReference type="ARBA" id="ARBA00009764"/>
    </source>
</evidence>
<comment type="subcellular location">
    <subcellularLocation>
        <location evidence="5">Secreted</location>
    </subcellularLocation>
    <subcellularLocation>
        <location evidence="5">Bacterial flagellum</location>
    </subcellularLocation>
</comment>
<gene>
    <name evidence="8" type="ORF">BK131_27295</name>
</gene>
<protein>
    <recommendedName>
        <fullName evidence="5">Flagellar hook-associated protein 2</fullName>
        <shortName evidence="5">HAP2</shortName>
    </recommendedName>
    <alternativeName>
        <fullName evidence="5">Flagellar cap protein</fullName>
    </alternativeName>
</protein>
<comment type="function">
    <text evidence="5">Required for morphogenesis and for the elongation of the flagellar filament by facilitating polymerization of the flagellin monomers at the tip of growing filament. Forms a capping structure, which prevents flagellin subunits (transported through the central channel of the flagellum) from leaking out without polymerization at the distal end.</text>
</comment>
<evidence type="ECO:0000256" key="3">
    <source>
        <dbReference type="ARBA" id="ARBA00023054"/>
    </source>
</evidence>
<reference evidence="8 9" key="1">
    <citation type="submission" date="2016-11" db="EMBL/GenBank/DDBJ databases">
        <title>Paenibacillus species isolates.</title>
        <authorList>
            <person name="Beno S.M."/>
        </authorList>
    </citation>
    <scope>NUCLEOTIDE SEQUENCE [LARGE SCALE GENOMIC DNA]</scope>
    <source>
        <strain evidence="8 9">FSL H8-0246</strain>
    </source>
</reference>
<sequence>MVTRINGFSGMDVDSMVKSMMVAKRIPLDKLNQEKQILEWKRDSYREINSKLVDFRTNKLIDKYGKSAALNTQKAVVSGNTDALKAEASANANGIDMKVSITQLATKKTVETFGLNAPVASTKTLADLQIMKEGKDPATLTDADRTALNAEEFKFSINGVSFVDSNGKSLFTGSTSIATMVATINGNAKANVTAKYDEISGKLIINSKTSGTDGKADLVATDDNSLLDLFNQKYDSGTDGPEKYKTTNAVDAKFSVNGRDYTDKSNTVTINGVQLTLQKTTADPTDPSKDIPVSITTSSDTETALQTIKSFVEDYNSLITLLNTKLDENKYRDFKPLTDEQKTAMKDTDITNWTDKAKSGLLKNDDILRSALSNMRGIISGQVVALSEMGITMGSYNSGGKIVLDEVVLKKALTENPQKAVDLFQGTGSEANNGIFDKLADKISGSLDSLVTRVGTSKFSADLTVSYKEESAMGRKLKEYNSRITNMLTILENTETRYYKQFTAMETAMNKLSSQSSSLFSTTS</sequence>
<evidence type="ECO:0000259" key="7">
    <source>
        <dbReference type="Pfam" id="PF07195"/>
    </source>
</evidence>
<dbReference type="Pfam" id="PF07195">
    <property type="entry name" value="FliD_C"/>
    <property type="match status" value="1"/>
</dbReference>
<proteinExistence type="inferred from homology"/>
<evidence type="ECO:0000313" key="8">
    <source>
        <dbReference type="EMBL" id="OMF07034.1"/>
    </source>
</evidence>
<dbReference type="Proteomes" id="UP000187134">
    <property type="component" value="Unassembled WGS sequence"/>
</dbReference>
<dbReference type="GO" id="GO:0009421">
    <property type="term" value="C:bacterial-type flagellum filament cap"/>
    <property type="evidence" value="ECO:0007669"/>
    <property type="project" value="InterPro"/>
</dbReference>
<comment type="similarity">
    <text evidence="1 5">Belongs to the FliD family.</text>
</comment>
<keyword evidence="4 5" id="KW-0975">Bacterial flagellum</keyword>
<dbReference type="EMBL" id="MRTJ01000021">
    <property type="protein sequence ID" value="OMF07034.1"/>
    <property type="molecule type" value="Genomic_DNA"/>
</dbReference>
<evidence type="ECO:0000256" key="4">
    <source>
        <dbReference type="ARBA" id="ARBA00023143"/>
    </source>
</evidence>
<dbReference type="GO" id="GO:0071973">
    <property type="term" value="P:bacterial-type flagellum-dependent cell motility"/>
    <property type="evidence" value="ECO:0007669"/>
    <property type="project" value="TreeGrafter"/>
</dbReference>
<dbReference type="RefSeq" id="WP_076334002.1">
    <property type="nucleotide sequence ID" value="NZ_MRTJ01000021.1"/>
</dbReference>
<evidence type="ECO:0000259" key="6">
    <source>
        <dbReference type="Pfam" id="PF02465"/>
    </source>
</evidence>
<keyword evidence="3" id="KW-0175">Coiled coil</keyword>
<dbReference type="AlphaFoldDB" id="A0A1R1BH75"/>
<comment type="caution">
    <text evidence="8">The sequence shown here is derived from an EMBL/GenBank/DDBJ whole genome shotgun (WGS) entry which is preliminary data.</text>
</comment>
<dbReference type="PANTHER" id="PTHR30288">
    <property type="entry name" value="FLAGELLAR CAP/ASSEMBLY PROTEIN FLID"/>
    <property type="match status" value="1"/>
</dbReference>
<accession>A0A1R1BH75</accession>
<dbReference type="InterPro" id="IPR040026">
    <property type="entry name" value="FliD"/>
</dbReference>
<organism evidence="8 9">
    <name type="scientific">Paenibacillus amylolyticus</name>
    <dbReference type="NCBI Taxonomy" id="1451"/>
    <lineage>
        <taxon>Bacteria</taxon>
        <taxon>Bacillati</taxon>
        <taxon>Bacillota</taxon>
        <taxon>Bacilli</taxon>
        <taxon>Bacillales</taxon>
        <taxon>Paenibacillaceae</taxon>
        <taxon>Paenibacillus</taxon>
    </lineage>
</organism>
<keyword evidence="5" id="KW-0964">Secreted</keyword>
<dbReference type="PANTHER" id="PTHR30288:SF0">
    <property type="entry name" value="FLAGELLAR HOOK-ASSOCIATED PROTEIN 2"/>
    <property type="match status" value="1"/>
</dbReference>